<organism evidence="3 4">
    <name type="scientific">Paracoccus sanguinis</name>
    <dbReference type="NCBI Taxonomy" id="1545044"/>
    <lineage>
        <taxon>Bacteria</taxon>
        <taxon>Pseudomonadati</taxon>
        <taxon>Pseudomonadota</taxon>
        <taxon>Alphaproteobacteria</taxon>
        <taxon>Rhodobacterales</taxon>
        <taxon>Paracoccaceae</taxon>
        <taxon>Paracoccus</taxon>
    </lineage>
</organism>
<sequence>MRALVYLMTVLAVMGLAFWAYRENYRTQAQIDEMQAVQNEIARLRDDLGVLRAEWAYLNRPDRLRALVDMNFDRLRLGPVQATQFGNARNVDYPDPNAVAAGAADAAAGEDLLDPVPSQNRGAPPPRPRRPAADGAAAAPTTDAAPEAAEPESLDAEPMDEAEPPADAAVTTAEDPATDPAADPAETEE</sequence>
<name>A0A1H2SJF5_9RHOB</name>
<protein>
    <recommendedName>
        <fullName evidence="5">Cell division protein FtsL</fullName>
    </recommendedName>
</protein>
<dbReference type="STRING" id="1545044.SAMN05444276_101647"/>
<proteinExistence type="predicted"/>
<keyword evidence="4" id="KW-1185">Reference proteome</keyword>
<evidence type="ECO:0000313" key="4">
    <source>
        <dbReference type="Proteomes" id="UP000182944"/>
    </source>
</evidence>
<evidence type="ECO:0008006" key="5">
    <source>
        <dbReference type="Google" id="ProtNLM"/>
    </source>
</evidence>
<evidence type="ECO:0000313" key="3">
    <source>
        <dbReference type="EMBL" id="SDW31766.1"/>
    </source>
</evidence>
<evidence type="ECO:0000256" key="2">
    <source>
        <dbReference type="SAM" id="MobiDB-lite"/>
    </source>
</evidence>
<dbReference type="EMBL" id="FNNA01000001">
    <property type="protein sequence ID" value="SDW31766.1"/>
    <property type="molecule type" value="Genomic_DNA"/>
</dbReference>
<dbReference type="RefSeq" id="WP_074826068.1">
    <property type="nucleotide sequence ID" value="NZ_FNNA01000001.1"/>
</dbReference>
<evidence type="ECO:0000256" key="1">
    <source>
        <dbReference type="SAM" id="Coils"/>
    </source>
</evidence>
<gene>
    <name evidence="3" type="ORF">SAMN05444276_101647</name>
</gene>
<keyword evidence="1" id="KW-0175">Coiled coil</keyword>
<dbReference type="AlphaFoldDB" id="A0A1H2SJF5"/>
<feature type="compositionally biased region" description="Low complexity" evidence="2">
    <location>
        <begin position="133"/>
        <end position="148"/>
    </location>
</feature>
<feature type="compositionally biased region" description="Acidic residues" evidence="2">
    <location>
        <begin position="149"/>
        <end position="164"/>
    </location>
</feature>
<dbReference type="Proteomes" id="UP000182944">
    <property type="component" value="Unassembled WGS sequence"/>
</dbReference>
<accession>A0A1H2SJF5</accession>
<feature type="region of interest" description="Disordered" evidence="2">
    <location>
        <begin position="112"/>
        <end position="189"/>
    </location>
</feature>
<reference evidence="4" key="1">
    <citation type="submission" date="2016-10" db="EMBL/GenBank/DDBJ databases">
        <authorList>
            <person name="Varghese N."/>
            <person name="Submissions S."/>
        </authorList>
    </citation>
    <scope>NUCLEOTIDE SEQUENCE [LARGE SCALE GENOMIC DNA]</scope>
    <source>
        <strain evidence="4">DSM 29303</strain>
    </source>
</reference>
<feature type="compositionally biased region" description="Low complexity" evidence="2">
    <location>
        <begin position="165"/>
        <end position="189"/>
    </location>
</feature>
<feature type="coiled-coil region" evidence="1">
    <location>
        <begin position="27"/>
        <end position="54"/>
    </location>
</feature>